<name>A0A8S9LL52_BRACR</name>
<sequence length="136" mass="15360">MGDILAPRKPRDIANSTVRRKEGEARPRPINLAKLESLILVLEIARVRADKKTTTPIMAEKYGAVWKTQLGRRNCKDHKEDAPQNTLNGTSFARRRPVQATNLTLNGDHEAFLENTKTDQATTWHLAGRRTTYGKI</sequence>
<evidence type="ECO:0000313" key="2">
    <source>
        <dbReference type="Proteomes" id="UP000712281"/>
    </source>
</evidence>
<dbReference type="AlphaFoldDB" id="A0A8S9LL52"/>
<comment type="caution">
    <text evidence="1">The sequence shown here is derived from an EMBL/GenBank/DDBJ whole genome shotgun (WGS) entry which is preliminary data.</text>
</comment>
<dbReference type="Proteomes" id="UP000712281">
    <property type="component" value="Unassembled WGS sequence"/>
</dbReference>
<reference evidence="1" key="1">
    <citation type="submission" date="2019-12" db="EMBL/GenBank/DDBJ databases">
        <title>Genome sequencing and annotation of Brassica cretica.</title>
        <authorList>
            <person name="Studholme D.J."/>
            <person name="Sarris P.F."/>
        </authorList>
    </citation>
    <scope>NUCLEOTIDE SEQUENCE</scope>
    <source>
        <strain evidence="1">PFS-001/15</strain>
        <tissue evidence="1">Leaf</tissue>
    </source>
</reference>
<evidence type="ECO:0000313" key="1">
    <source>
        <dbReference type="EMBL" id="KAF2606013.1"/>
    </source>
</evidence>
<accession>A0A8S9LL52</accession>
<proteinExistence type="predicted"/>
<protein>
    <submittedName>
        <fullName evidence="1">Uncharacterized protein</fullName>
    </submittedName>
</protein>
<gene>
    <name evidence="1" type="ORF">F2Q68_00044792</name>
</gene>
<dbReference type="EMBL" id="QGKW02000276">
    <property type="protein sequence ID" value="KAF2606013.1"/>
    <property type="molecule type" value="Genomic_DNA"/>
</dbReference>
<organism evidence="1 2">
    <name type="scientific">Brassica cretica</name>
    <name type="common">Mustard</name>
    <dbReference type="NCBI Taxonomy" id="69181"/>
    <lineage>
        <taxon>Eukaryota</taxon>
        <taxon>Viridiplantae</taxon>
        <taxon>Streptophyta</taxon>
        <taxon>Embryophyta</taxon>
        <taxon>Tracheophyta</taxon>
        <taxon>Spermatophyta</taxon>
        <taxon>Magnoliopsida</taxon>
        <taxon>eudicotyledons</taxon>
        <taxon>Gunneridae</taxon>
        <taxon>Pentapetalae</taxon>
        <taxon>rosids</taxon>
        <taxon>malvids</taxon>
        <taxon>Brassicales</taxon>
        <taxon>Brassicaceae</taxon>
        <taxon>Brassiceae</taxon>
        <taxon>Brassica</taxon>
    </lineage>
</organism>